<sequence>MDCAYISVANVVKLKLINLAIFRMINNSCVNIWNNRTMQKNTLYKITQAQCVHVISCQQKQMLKHLLCMFCIFCEQNDVKDI</sequence>
<organism evidence="1 2">
    <name type="scientific">Trichinella zimbabwensis</name>
    <dbReference type="NCBI Taxonomy" id="268475"/>
    <lineage>
        <taxon>Eukaryota</taxon>
        <taxon>Metazoa</taxon>
        <taxon>Ecdysozoa</taxon>
        <taxon>Nematoda</taxon>
        <taxon>Enoplea</taxon>
        <taxon>Dorylaimia</taxon>
        <taxon>Trichinellida</taxon>
        <taxon>Trichinellidae</taxon>
        <taxon>Trichinella</taxon>
    </lineage>
</organism>
<comment type="caution">
    <text evidence="1">The sequence shown here is derived from an EMBL/GenBank/DDBJ whole genome shotgun (WGS) entry which is preliminary data.</text>
</comment>
<dbReference type="EMBL" id="JYDP01000053">
    <property type="protein sequence ID" value="KRZ11070.1"/>
    <property type="molecule type" value="Genomic_DNA"/>
</dbReference>
<gene>
    <name evidence="1" type="ORF">T11_172</name>
</gene>
<dbReference type="AlphaFoldDB" id="A0A0V1HK05"/>
<keyword evidence="2" id="KW-1185">Reference proteome</keyword>
<evidence type="ECO:0000313" key="2">
    <source>
        <dbReference type="Proteomes" id="UP000055024"/>
    </source>
</evidence>
<accession>A0A0V1HK05</accession>
<protein>
    <submittedName>
        <fullName evidence="1">Uncharacterized protein</fullName>
    </submittedName>
</protein>
<reference evidence="1 2" key="1">
    <citation type="submission" date="2015-01" db="EMBL/GenBank/DDBJ databases">
        <title>Evolution of Trichinella species and genotypes.</title>
        <authorList>
            <person name="Korhonen P.K."/>
            <person name="Edoardo P."/>
            <person name="Giuseppe L.R."/>
            <person name="Gasser R.B."/>
        </authorList>
    </citation>
    <scope>NUCLEOTIDE SEQUENCE [LARGE SCALE GENOMIC DNA]</scope>
    <source>
        <strain evidence="1">ISS1029</strain>
    </source>
</reference>
<proteinExistence type="predicted"/>
<name>A0A0V1HK05_9BILA</name>
<evidence type="ECO:0000313" key="1">
    <source>
        <dbReference type="EMBL" id="KRZ11070.1"/>
    </source>
</evidence>
<dbReference type="Proteomes" id="UP000055024">
    <property type="component" value="Unassembled WGS sequence"/>
</dbReference>